<dbReference type="GO" id="GO:1990063">
    <property type="term" value="C:Bam protein complex"/>
    <property type="evidence" value="ECO:0007669"/>
    <property type="project" value="TreeGrafter"/>
</dbReference>
<keyword evidence="2 6" id="KW-0472">Membrane</keyword>
<dbReference type="InterPro" id="IPR017689">
    <property type="entry name" value="BamD"/>
</dbReference>
<dbReference type="AlphaFoldDB" id="A0A1I3URA1"/>
<reference evidence="9" key="1">
    <citation type="submission" date="2016-10" db="EMBL/GenBank/DDBJ databases">
        <authorList>
            <person name="Varghese N."/>
            <person name="Submissions S."/>
        </authorList>
    </citation>
    <scope>NUCLEOTIDE SEQUENCE [LARGE SCALE GENOMIC DNA]</scope>
    <source>
        <strain evidence="9">DSM 11578</strain>
    </source>
</reference>
<dbReference type="PROSITE" id="PS51257">
    <property type="entry name" value="PROKAR_LIPOPROTEIN"/>
    <property type="match status" value="1"/>
</dbReference>
<dbReference type="GO" id="GO:0043165">
    <property type="term" value="P:Gram-negative-bacterium-type cell outer membrane assembly"/>
    <property type="evidence" value="ECO:0007669"/>
    <property type="project" value="UniProtKB-UniRule"/>
</dbReference>
<dbReference type="PANTHER" id="PTHR37423">
    <property type="entry name" value="SOLUBLE LYTIC MUREIN TRANSGLYCOSYLASE-RELATED"/>
    <property type="match status" value="1"/>
</dbReference>
<organism evidence="8 9">
    <name type="scientific">Methylophaga sulfidovorans</name>
    <dbReference type="NCBI Taxonomy" id="45496"/>
    <lineage>
        <taxon>Bacteria</taxon>
        <taxon>Pseudomonadati</taxon>
        <taxon>Pseudomonadota</taxon>
        <taxon>Gammaproteobacteria</taxon>
        <taxon>Thiotrichales</taxon>
        <taxon>Piscirickettsiaceae</taxon>
        <taxon>Methylophaga</taxon>
    </lineage>
</organism>
<comment type="function">
    <text evidence="6">Part of the outer membrane protein assembly complex, which is involved in assembly and insertion of beta-barrel proteins into the outer membrane.</text>
</comment>
<keyword evidence="1 6" id="KW-0732">Signal</keyword>
<proteinExistence type="inferred from homology"/>
<evidence type="ECO:0000259" key="7">
    <source>
        <dbReference type="Pfam" id="PF13525"/>
    </source>
</evidence>
<dbReference type="InterPro" id="IPR011990">
    <property type="entry name" value="TPR-like_helical_dom_sf"/>
</dbReference>
<dbReference type="Gene3D" id="1.25.40.10">
    <property type="entry name" value="Tetratricopeptide repeat domain"/>
    <property type="match status" value="1"/>
</dbReference>
<accession>A0A1I3URA1</accession>
<evidence type="ECO:0000256" key="5">
    <source>
        <dbReference type="ARBA" id="ARBA00023288"/>
    </source>
</evidence>
<dbReference type="InterPro" id="IPR039565">
    <property type="entry name" value="BamD-like"/>
</dbReference>
<dbReference type="PANTHER" id="PTHR37423:SF1">
    <property type="entry name" value="OUTER MEMBRANE PROTEIN ASSEMBLY FACTOR BAMD"/>
    <property type="match status" value="1"/>
</dbReference>
<keyword evidence="9" id="KW-1185">Reference proteome</keyword>
<name>A0A1I3URA1_9GAMM</name>
<dbReference type="STRING" id="45496.SAMN04488079_10265"/>
<dbReference type="SUPFAM" id="SSF48452">
    <property type="entry name" value="TPR-like"/>
    <property type="match status" value="1"/>
</dbReference>
<dbReference type="CDD" id="cd15830">
    <property type="entry name" value="BamD"/>
    <property type="match status" value="1"/>
</dbReference>
<evidence type="ECO:0000313" key="8">
    <source>
        <dbReference type="EMBL" id="SFJ85279.1"/>
    </source>
</evidence>
<protein>
    <recommendedName>
        <fullName evidence="6">Outer membrane protein assembly factor BamD</fullName>
    </recommendedName>
</protein>
<evidence type="ECO:0000256" key="2">
    <source>
        <dbReference type="ARBA" id="ARBA00023136"/>
    </source>
</evidence>
<evidence type="ECO:0000256" key="6">
    <source>
        <dbReference type="HAMAP-Rule" id="MF_00922"/>
    </source>
</evidence>
<comment type="subunit">
    <text evidence="6">Part of the Bam complex.</text>
</comment>
<evidence type="ECO:0000256" key="3">
    <source>
        <dbReference type="ARBA" id="ARBA00023139"/>
    </source>
</evidence>
<keyword evidence="4 6" id="KW-0998">Cell outer membrane</keyword>
<evidence type="ECO:0000256" key="4">
    <source>
        <dbReference type="ARBA" id="ARBA00023237"/>
    </source>
</evidence>
<sequence>MKKYYLPLLIGLTCLSLSGCSFFKKEEVKADESWSVERIYNEAKAALDIADYSKAITYYEQLEARFPFGEYAQQALLESAYAYYKSDDPETAIATIDRFMRVYPLNPNIDYAIYLRGLVNFNRDIGLLEKYIPRDESQRDPGAAEDALRDFNTLIKRFPTSRYAEDAAQRIVYLRNRLAQHEVNVGNYYMRRGSYLAALNRGKYVIENYDRTPAMPDALVIMAKAYKILGMSDLSDDALRVLKINYPGHPGIAEVTQTEVQ</sequence>
<dbReference type="Proteomes" id="UP000198924">
    <property type="component" value="Unassembled WGS sequence"/>
</dbReference>
<dbReference type="EMBL" id="FOSH01000002">
    <property type="protein sequence ID" value="SFJ85279.1"/>
    <property type="molecule type" value="Genomic_DNA"/>
</dbReference>
<feature type="domain" description="Outer membrane lipoprotein BamD-like" evidence="7">
    <location>
        <begin position="36"/>
        <end position="238"/>
    </location>
</feature>
<dbReference type="HAMAP" id="MF_00922">
    <property type="entry name" value="OM_assembly_BamD"/>
    <property type="match status" value="1"/>
</dbReference>
<comment type="subcellular location">
    <subcellularLocation>
        <location evidence="6">Cell outer membrane</location>
        <topology evidence="6">Lipid-anchor</topology>
    </subcellularLocation>
</comment>
<keyword evidence="3 6" id="KW-0564">Palmitate</keyword>
<dbReference type="RefSeq" id="WP_091711462.1">
    <property type="nucleotide sequence ID" value="NZ_FOSH01000002.1"/>
</dbReference>
<evidence type="ECO:0000313" key="9">
    <source>
        <dbReference type="Proteomes" id="UP000198924"/>
    </source>
</evidence>
<comment type="similarity">
    <text evidence="6">Belongs to the BamD family.</text>
</comment>
<dbReference type="Pfam" id="PF13525">
    <property type="entry name" value="YfiO"/>
    <property type="match status" value="1"/>
</dbReference>
<dbReference type="NCBIfam" id="TIGR03302">
    <property type="entry name" value="OM_YfiO"/>
    <property type="match status" value="1"/>
</dbReference>
<evidence type="ECO:0000256" key="1">
    <source>
        <dbReference type="ARBA" id="ARBA00022729"/>
    </source>
</evidence>
<keyword evidence="5 6" id="KW-0449">Lipoprotein</keyword>
<dbReference type="OrthoDB" id="9779191at2"/>
<gene>
    <name evidence="6" type="primary">bamD</name>
    <name evidence="8" type="ORF">SAMN04488079_10265</name>
</gene>
<dbReference type="GO" id="GO:0051205">
    <property type="term" value="P:protein insertion into membrane"/>
    <property type="evidence" value="ECO:0007669"/>
    <property type="project" value="UniProtKB-UniRule"/>
</dbReference>